<reference evidence="3 4" key="1">
    <citation type="submission" date="2020-11" db="EMBL/GenBank/DDBJ databases">
        <title>Sequencing the genomes of 1000 actinobacteria strains.</title>
        <authorList>
            <person name="Klenk H.-P."/>
        </authorList>
    </citation>
    <scope>NUCLEOTIDE SEQUENCE [LARGE SCALE GENOMIC DNA]</scope>
    <source>
        <strain evidence="3 4">DSM 101695</strain>
    </source>
</reference>
<dbReference type="EMBL" id="JADOTY010000001">
    <property type="protein sequence ID" value="MBG6105416.1"/>
    <property type="molecule type" value="Genomic_DNA"/>
</dbReference>
<feature type="region of interest" description="Disordered" evidence="1">
    <location>
        <begin position="27"/>
        <end position="88"/>
    </location>
</feature>
<evidence type="ECO:0000313" key="3">
    <source>
        <dbReference type="EMBL" id="MBG6105416.1"/>
    </source>
</evidence>
<evidence type="ECO:0008006" key="5">
    <source>
        <dbReference type="Google" id="ProtNLM"/>
    </source>
</evidence>
<evidence type="ECO:0000256" key="1">
    <source>
        <dbReference type="SAM" id="MobiDB-lite"/>
    </source>
</evidence>
<evidence type="ECO:0000313" key="4">
    <source>
        <dbReference type="Proteomes" id="UP000631791"/>
    </source>
</evidence>
<dbReference type="Proteomes" id="UP000631791">
    <property type="component" value="Unassembled WGS sequence"/>
</dbReference>
<sequence>MRGNLLVGAMLTVAFVAGCTSAVERVGGDAGPAGSPSTSASPPSPSASRAPATGSTSPSAPATRSATPGAPATRTSRPAAPVSEIRRTDWPNATIRNLGFCGESDSVVFRNGSNGLDIPCRILPNGARPVYAEFITEEPANAPSTEDALVLVELGNSDAARRQALVPVQLADGGGRYAWPVILGDDSSPSGDRVMTFVSYRVVGEDVQATVRKLDGGTETRRWRKADGSGNWKRY</sequence>
<keyword evidence="4" id="KW-1185">Reference proteome</keyword>
<proteinExistence type="predicted"/>
<feature type="compositionally biased region" description="Low complexity" evidence="1">
    <location>
        <begin position="32"/>
        <end position="81"/>
    </location>
</feature>
<keyword evidence="2" id="KW-0732">Signal</keyword>
<feature type="signal peptide" evidence="2">
    <location>
        <begin position="1"/>
        <end position="22"/>
    </location>
</feature>
<organism evidence="3 4">
    <name type="scientific">Micromonospora vinacea</name>
    <dbReference type="NCBI Taxonomy" id="709878"/>
    <lineage>
        <taxon>Bacteria</taxon>
        <taxon>Bacillati</taxon>
        <taxon>Actinomycetota</taxon>
        <taxon>Actinomycetes</taxon>
        <taxon>Micromonosporales</taxon>
        <taxon>Micromonosporaceae</taxon>
        <taxon>Micromonospora</taxon>
    </lineage>
</organism>
<gene>
    <name evidence="3" type="ORF">IW249_005830</name>
</gene>
<comment type="caution">
    <text evidence="3">The sequence shown here is derived from an EMBL/GenBank/DDBJ whole genome shotgun (WGS) entry which is preliminary data.</text>
</comment>
<feature type="chain" id="PRO_5045715971" description="Lipoprotein" evidence="2">
    <location>
        <begin position="23"/>
        <end position="235"/>
    </location>
</feature>
<accession>A0ABS0KA08</accession>
<protein>
    <recommendedName>
        <fullName evidence="5">Lipoprotein</fullName>
    </recommendedName>
</protein>
<evidence type="ECO:0000256" key="2">
    <source>
        <dbReference type="SAM" id="SignalP"/>
    </source>
</evidence>
<dbReference type="PROSITE" id="PS51257">
    <property type="entry name" value="PROKAR_LIPOPROTEIN"/>
    <property type="match status" value="1"/>
</dbReference>
<name>A0ABS0KA08_9ACTN</name>
<dbReference type="RefSeq" id="WP_196923723.1">
    <property type="nucleotide sequence ID" value="NZ_JADOTY010000001.1"/>
</dbReference>